<dbReference type="SUPFAM" id="SSF53850">
    <property type="entry name" value="Periplasmic binding protein-like II"/>
    <property type="match status" value="1"/>
</dbReference>
<dbReference type="InterPro" id="IPR030678">
    <property type="entry name" value="Peptide/Ni-bd"/>
</dbReference>
<dbReference type="OrthoDB" id="9803988at2"/>
<sequence>MNALTRTAFRATLSRALLSSLFLSAAVPLYAAGLTIAIGSEPTTLDPQQRDDGAERAITDNIFETLLERTPDGALIPGLAAEMPTQVDALTWEFKLKPDVSFTNGEPFNADAVVTSVLRIIHPDYNSEQMAYLGTIESATKVDDLTVHIITKSPDPVLPARMYWMKMVPASYSADPEFGMKPVGTGPYEISDWERGESITLVRNDAYWGDTPEIDDVTYRFVSEPGTRLSGLMAGELDVIRNLYPEFAAAVPKAITAQGLETSTLVLSTANPVMQDPNVRKAMNLAIDRAALAEALFVGNAQPVKGQLVNPKSFGFNTSLPAYTYDPEQAKALIEEAGATGKKITLVGESGRWLKDRELIEAVGAYWSEIGLDVDIRIEEFGEYLNQLFDKNSRPDAIFVTNSDELLDADRPLTAALEFGASYASNVDEEMAAAIQAARSETDVEARTALYAEITQKAYDLDYLAPLLNQEDVYGLSERLNWTPRIDAKLLVKEMSVTE</sequence>
<dbReference type="RefSeq" id="WP_074643055.1">
    <property type="nucleotide sequence ID" value="NZ_FNBL01000003.1"/>
</dbReference>
<dbReference type="InterPro" id="IPR039424">
    <property type="entry name" value="SBP_5"/>
</dbReference>
<gene>
    <name evidence="5" type="ORF">SAMN04488117_103224</name>
</gene>
<dbReference type="AlphaFoldDB" id="A0A1G7JW79"/>
<dbReference type="Gene3D" id="3.40.190.10">
    <property type="entry name" value="Periplasmic binding protein-like II"/>
    <property type="match status" value="1"/>
</dbReference>
<proteinExistence type="inferred from homology"/>
<dbReference type="GO" id="GO:0043190">
    <property type="term" value="C:ATP-binding cassette (ABC) transporter complex"/>
    <property type="evidence" value="ECO:0007669"/>
    <property type="project" value="InterPro"/>
</dbReference>
<organism evidence="5 6">
    <name type="scientific">Celeribacter baekdonensis</name>
    <dbReference type="NCBI Taxonomy" id="875171"/>
    <lineage>
        <taxon>Bacteria</taxon>
        <taxon>Pseudomonadati</taxon>
        <taxon>Pseudomonadota</taxon>
        <taxon>Alphaproteobacteria</taxon>
        <taxon>Rhodobacterales</taxon>
        <taxon>Roseobacteraceae</taxon>
        <taxon>Celeribacter</taxon>
    </lineage>
</organism>
<evidence type="ECO:0000313" key="5">
    <source>
        <dbReference type="EMBL" id="SDF28759.1"/>
    </source>
</evidence>
<dbReference type="InterPro" id="IPR000914">
    <property type="entry name" value="SBP_5_dom"/>
</dbReference>
<protein>
    <submittedName>
        <fullName evidence="5">Peptide/nickel transport system substrate-binding protein</fullName>
    </submittedName>
</protein>
<dbReference type="PANTHER" id="PTHR30290">
    <property type="entry name" value="PERIPLASMIC BINDING COMPONENT OF ABC TRANSPORTER"/>
    <property type="match status" value="1"/>
</dbReference>
<dbReference type="GO" id="GO:1904680">
    <property type="term" value="F:peptide transmembrane transporter activity"/>
    <property type="evidence" value="ECO:0007669"/>
    <property type="project" value="TreeGrafter"/>
</dbReference>
<dbReference type="GO" id="GO:0015833">
    <property type="term" value="P:peptide transport"/>
    <property type="evidence" value="ECO:0007669"/>
    <property type="project" value="TreeGrafter"/>
</dbReference>
<name>A0A1G7JW79_9RHOB</name>
<dbReference type="Pfam" id="PF00496">
    <property type="entry name" value="SBP_bac_5"/>
    <property type="match status" value="1"/>
</dbReference>
<dbReference type="Gene3D" id="3.90.76.10">
    <property type="entry name" value="Dipeptide-binding Protein, Domain 1"/>
    <property type="match status" value="1"/>
</dbReference>
<reference evidence="5 6" key="1">
    <citation type="submission" date="2016-10" db="EMBL/GenBank/DDBJ databases">
        <authorList>
            <person name="de Groot N.N."/>
        </authorList>
    </citation>
    <scope>NUCLEOTIDE SEQUENCE [LARGE SCALE GENOMIC DNA]</scope>
    <source>
        <strain evidence="5 6">DSM 27375</strain>
    </source>
</reference>
<accession>A0A1G7JW79</accession>
<feature type="signal peptide" evidence="3">
    <location>
        <begin position="1"/>
        <end position="31"/>
    </location>
</feature>
<feature type="chain" id="PRO_5010259725" evidence="3">
    <location>
        <begin position="32"/>
        <end position="499"/>
    </location>
</feature>
<dbReference type="GO" id="GO:0030288">
    <property type="term" value="C:outer membrane-bounded periplasmic space"/>
    <property type="evidence" value="ECO:0007669"/>
    <property type="project" value="UniProtKB-ARBA"/>
</dbReference>
<dbReference type="PIRSF" id="PIRSF002741">
    <property type="entry name" value="MppA"/>
    <property type="match status" value="1"/>
</dbReference>
<evidence type="ECO:0000256" key="1">
    <source>
        <dbReference type="ARBA" id="ARBA00004418"/>
    </source>
</evidence>
<dbReference type="EMBL" id="FNBL01000003">
    <property type="protein sequence ID" value="SDF28759.1"/>
    <property type="molecule type" value="Genomic_DNA"/>
</dbReference>
<comment type="similarity">
    <text evidence="2">Belongs to the bacterial solute-binding protein 5 family.</text>
</comment>
<evidence type="ECO:0000256" key="2">
    <source>
        <dbReference type="ARBA" id="ARBA00005695"/>
    </source>
</evidence>
<dbReference type="Proteomes" id="UP000182284">
    <property type="component" value="Unassembled WGS sequence"/>
</dbReference>
<evidence type="ECO:0000313" key="6">
    <source>
        <dbReference type="Proteomes" id="UP000182284"/>
    </source>
</evidence>
<comment type="subcellular location">
    <subcellularLocation>
        <location evidence="1">Periplasm</location>
    </subcellularLocation>
</comment>
<evidence type="ECO:0000256" key="3">
    <source>
        <dbReference type="SAM" id="SignalP"/>
    </source>
</evidence>
<keyword evidence="3" id="KW-0732">Signal</keyword>
<dbReference type="Gene3D" id="3.10.105.10">
    <property type="entry name" value="Dipeptide-binding Protein, Domain 3"/>
    <property type="match status" value="1"/>
</dbReference>
<feature type="domain" description="Solute-binding protein family 5" evidence="4">
    <location>
        <begin position="75"/>
        <end position="411"/>
    </location>
</feature>
<evidence type="ECO:0000259" key="4">
    <source>
        <dbReference type="Pfam" id="PF00496"/>
    </source>
</evidence>